<reference evidence="4" key="5">
    <citation type="submission" date="2025-09" db="UniProtKB">
        <authorList>
            <consortium name="Ensembl"/>
        </authorList>
    </citation>
    <scope>IDENTIFICATION</scope>
</reference>
<dbReference type="Gene3D" id="2.60.40.150">
    <property type="entry name" value="C2 domain"/>
    <property type="match status" value="1"/>
</dbReference>
<evidence type="ECO:0000313" key="5">
    <source>
        <dbReference type="Proteomes" id="UP000314986"/>
    </source>
</evidence>
<sequence>MSAPDHDWFPTHLRVTVIRARGLRPKGKNGLNKCYTVIQLGEEKFVTSVKEGTLNPEWKEQCSLQLPLVLDSSDKWVLHLVVKQSNAVTPDKFLGHVFSLCFLFDRWYSLISKPNKAVKNRGQLQLTFQFLRDNMTASSYELSKFCERGKVHHLAF</sequence>
<dbReference type="PANTHER" id="PTHR15746:SF23">
    <property type="entry name" value="RAB11 INTERACTING PROTEIN, ISOFORM A"/>
    <property type="match status" value="1"/>
</dbReference>
<dbReference type="InterPro" id="IPR035892">
    <property type="entry name" value="C2_domain_sf"/>
</dbReference>
<dbReference type="GO" id="GO:0031267">
    <property type="term" value="F:small GTPase binding"/>
    <property type="evidence" value="ECO:0007669"/>
    <property type="project" value="InterPro"/>
</dbReference>
<accession>A0A4W3ITJ1</accession>
<dbReference type="GO" id="GO:0055037">
    <property type="term" value="C:recycling endosome"/>
    <property type="evidence" value="ECO:0007669"/>
    <property type="project" value="UniProtKB-SubCell"/>
</dbReference>
<evidence type="ECO:0000313" key="4">
    <source>
        <dbReference type="Ensembl" id="ENSCMIP00000029623.1"/>
    </source>
</evidence>
<dbReference type="SMART" id="SM00239">
    <property type="entry name" value="C2"/>
    <property type="match status" value="1"/>
</dbReference>
<proteinExistence type="predicted"/>
<name>A0A4W3ITJ1_CALMI</name>
<reference evidence="4" key="4">
    <citation type="submission" date="2025-08" db="UniProtKB">
        <authorList>
            <consortium name="Ensembl"/>
        </authorList>
    </citation>
    <scope>IDENTIFICATION</scope>
</reference>
<evidence type="ECO:0000259" key="3">
    <source>
        <dbReference type="PROSITE" id="PS50004"/>
    </source>
</evidence>
<keyword evidence="2" id="KW-0967">Endosome</keyword>
<dbReference type="OMA" id="HTADNTH"/>
<dbReference type="Pfam" id="PF00168">
    <property type="entry name" value="C2"/>
    <property type="match status" value="1"/>
</dbReference>
<dbReference type="InParanoid" id="A0A4W3ITJ1"/>
<dbReference type="AlphaFoldDB" id="A0A4W3ITJ1"/>
<organism evidence="4 5">
    <name type="scientific">Callorhinchus milii</name>
    <name type="common">Ghost shark</name>
    <dbReference type="NCBI Taxonomy" id="7868"/>
    <lineage>
        <taxon>Eukaryota</taxon>
        <taxon>Metazoa</taxon>
        <taxon>Chordata</taxon>
        <taxon>Craniata</taxon>
        <taxon>Vertebrata</taxon>
        <taxon>Chondrichthyes</taxon>
        <taxon>Holocephali</taxon>
        <taxon>Chimaeriformes</taxon>
        <taxon>Callorhinchidae</taxon>
        <taxon>Callorhinchus</taxon>
    </lineage>
</organism>
<dbReference type="InterPro" id="IPR037789">
    <property type="entry name" value="FIP_classI"/>
</dbReference>
<evidence type="ECO:0000256" key="2">
    <source>
        <dbReference type="ARBA" id="ARBA00022753"/>
    </source>
</evidence>
<protein>
    <recommendedName>
        <fullName evidence="3">C2 domain-containing protein</fullName>
    </recommendedName>
</protein>
<dbReference type="PANTHER" id="PTHR15746">
    <property type="entry name" value="RAB11-RELATED"/>
    <property type="match status" value="1"/>
</dbReference>
<keyword evidence="5" id="KW-1185">Reference proteome</keyword>
<feature type="domain" description="C2" evidence="3">
    <location>
        <begin position="1"/>
        <end position="112"/>
    </location>
</feature>
<reference evidence="5" key="2">
    <citation type="journal article" date="2007" name="PLoS Biol.">
        <title>Survey sequencing and comparative analysis of the elephant shark (Callorhinchus milii) genome.</title>
        <authorList>
            <person name="Venkatesh B."/>
            <person name="Kirkness E.F."/>
            <person name="Loh Y.H."/>
            <person name="Halpern A.L."/>
            <person name="Lee A.P."/>
            <person name="Johnson J."/>
            <person name="Dandona N."/>
            <person name="Viswanathan L.D."/>
            <person name="Tay A."/>
            <person name="Venter J.C."/>
            <person name="Strausberg R.L."/>
            <person name="Brenner S."/>
        </authorList>
    </citation>
    <scope>NUCLEOTIDE SEQUENCE [LARGE SCALE GENOMIC DNA]</scope>
</reference>
<dbReference type="GeneTree" id="ENSGT00940000158482"/>
<dbReference type="Proteomes" id="UP000314986">
    <property type="component" value="Unassembled WGS sequence"/>
</dbReference>
<dbReference type="InterPro" id="IPR000008">
    <property type="entry name" value="C2_dom"/>
</dbReference>
<dbReference type="Ensembl" id="ENSCMIT00000030089.1">
    <property type="protein sequence ID" value="ENSCMIP00000029623.1"/>
    <property type="gene ID" value="ENSCMIG00000012798.1"/>
</dbReference>
<dbReference type="GO" id="GO:0045055">
    <property type="term" value="P:regulated exocytosis"/>
    <property type="evidence" value="ECO:0007669"/>
    <property type="project" value="TreeGrafter"/>
</dbReference>
<dbReference type="SUPFAM" id="SSF49562">
    <property type="entry name" value="C2 domain (Calcium/lipid-binding domain, CaLB)"/>
    <property type="match status" value="1"/>
</dbReference>
<evidence type="ECO:0000256" key="1">
    <source>
        <dbReference type="ARBA" id="ARBA00004172"/>
    </source>
</evidence>
<dbReference type="PROSITE" id="PS50004">
    <property type="entry name" value="C2"/>
    <property type="match status" value="1"/>
</dbReference>
<reference evidence="5" key="1">
    <citation type="journal article" date="2006" name="Science">
        <title>Ancient noncoding elements conserved in the human genome.</title>
        <authorList>
            <person name="Venkatesh B."/>
            <person name="Kirkness E.F."/>
            <person name="Loh Y.H."/>
            <person name="Halpern A.L."/>
            <person name="Lee A.P."/>
            <person name="Johnson J."/>
            <person name="Dandona N."/>
            <person name="Viswanathan L.D."/>
            <person name="Tay A."/>
            <person name="Venter J.C."/>
            <person name="Strausberg R.L."/>
            <person name="Brenner S."/>
        </authorList>
    </citation>
    <scope>NUCLEOTIDE SEQUENCE [LARGE SCALE GENOMIC DNA]</scope>
</reference>
<comment type="subcellular location">
    <subcellularLocation>
        <location evidence="1">Recycling endosome</location>
    </subcellularLocation>
</comment>
<reference evidence="5" key="3">
    <citation type="journal article" date="2014" name="Nature">
        <title>Elephant shark genome provides unique insights into gnathostome evolution.</title>
        <authorList>
            <consortium name="International Elephant Shark Genome Sequencing Consortium"/>
            <person name="Venkatesh B."/>
            <person name="Lee A.P."/>
            <person name="Ravi V."/>
            <person name="Maurya A.K."/>
            <person name="Lian M.M."/>
            <person name="Swann J.B."/>
            <person name="Ohta Y."/>
            <person name="Flajnik M.F."/>
            <person name="Sutoh Y."/>
            <person name="Kasahara M."/>
            <person name="Hoon S."/>
            <person name="Gangu V."/>
            <person name="Roy S.W."/>
            <person name="Irimia M."/>
            <person name="Korzh V."/>
            <person name="Kondrychyn I."/>
            <person name="Lim Z.W."/>
            <person name="Tay B.H."/>
            <person name="Tohari S."/>
            <person name="Kong K.W."/>
            <person name="Ho S."/>
            <person name="Lorente-Galdos B."/>
            <person name="Quilez J."/>
            <person name="Marques-Bonet T."/>
            <person name="Raney B.J."/>
            <person name="Ingham P.W."/>
            <person name="Tay A."/>
            <person name="Hillier L.W."/>
            <person name="Minx P."/>
            <person name="Boehm T."/>
            <person name="Wilson R.K."/>
            <person name="Brenner S."/>
            <person name="Warren W.C."/>
        </authorList>
    </citation>
    <scope>NUCLEOTIDE SEQUENCE [LARGE SCALE GENOMIC DNA]</scope>
</reference>